<evidence type="ECO:0008006" key="3">
    <source>
        <dbReference type="Google" id="ProtNLM"/>
    </source>
</evidence>
<dbReference type="EMBL" id="JAVRRF010000009">
    <property type="protein sequence ID" value="KAK5061937.1"/>
    <property type="molecule type" value="Genomic_DNA"/>
</dbReference>
<evidence type="ECO:0000313" key="1">
    <source>
        <dbReference type="EMBL" id="KAK5061937.1"/>
    </source>
</evidence>
<comment type="caution">
    <text evidence="1">The sequence shown here is derived from an EMBL/GenBank/DDBJ whole genome shotgun (WGS) entry which is preliminary data.</text>
</comment>
<organism evidence="1 2">
    <name type="scientific">Exophiala sideris</name>
    <dbReference type="NCBI Taxonomy" id="1016849"/>
    <lineage>
        <taxon>Eukaryota</taxon>
        <taxon>Fungi</taxon>
        <taxon>Dikarya</taxon>
        <taxon>Ascomycota</taxon>
        <taxon>Pezizomycotina</taxon>
        <taxon>Eurotiomycetes</taxon>
        <taxon>Chaetothyriomycetidae</taxon>
        <taxon>Chaetothyriales</taxon>
        <taxon>Herpotrichiellaceae</taxon>
        <taxon>Exophiala</taxon>
    </lineage>
</organism>
<sequence length="524" mass="60680">MPDANYDSAYKRLRHGGMLSSELGFMTKRPDYNNVLIDVGELGKRYTLFAMTPVTDLFRLRAVNSYAKTLIEQWPPCSTVIKYAPHAIQAMLATSAGELWTVPELVDVIFGTKCEYCGEHGEILQLLRLKRCCFRCLSQERELLAIPPTYAKKFMGLTDTDLEQIPHIYTVPQEHFWGYPSCAGPAFDYKAALHVARHRRHNPSTEDPSKPAKSRFTMTGIAGQGIDRFWRTSLPLAEEMQSIQHSSTSSIQMRRQQPLLHLLEYELEPPETFYLQHACSVQLPAIELQHVQRGDGTVTHTGKRVSGMHCAGCASFWNYHSPLPWVYHRLYRHQPGSTHTDLTKHLAHCLYARMHWIRLWNPWEINNLEDVLDLLANYRRKHWPRNQRGSYEEGKKAFEEIFPLVRQLMLENQADCKAFVPRYSWPAPKDEAYDYKVWRQRQRVWLKEAVAVADDTTDYYWDSLVSQEAISQTHWACAKASNGSHCLFRGPQSLLAARKELWDQKFVCPTTKSGKQPEWGFDRF</sequence>
<name>A0ABR0JF17_9EURO</name>
<accession>A0ABR0JF17</accession>
<reference evidence="1 2" key="1">
    <citation type="submission" date="2023-08" db="EMBL/GenBank/DDBJ databases">
        <title>Black Yeasts Isolated from many extreme environments.</title>
        <authorList>
            <person name="Coleine C."/>
            <person name="Stajich J.E."/>
            <person name="Selbmann L."/>
        </authorList>
    </citation>
    <scope>NUCLEOTIDE SEQUENCE [LARGE SCALE GENOMIC DNA]</scope>
    <source>
        <strain evidence="1 2">CCFEE 6328</strain>
    </source>
</reference>
<dbReference type="Proteomes" id="UP001345691">
    <property type="component" value="Unassembled WGS sequence"/>
</dbReference>
<protein>
    <recommendedName>
        <fullName evidence="3">CxC5 like cysteine cluster associated with KDZ domain-containing protein</fullName>
    </recommendedName>
</protein>
<keyword evidence="2" id="KW-1185">Reference proteome</keyword>
<evidence type="ECO:0000313" key="2">
    <source>
        <dbReference type="Proteomes" id="UP001345691"/>
    </source>
</evidence>
<proteinExistence type="predicted"/>
<gene>
    <name evidence="1" type="ORF">LTR69_005121</name>
</gene>